<dbReference type="SUPFAM" id="SSF52518">
    <property type="entry name" value="Thiamin diphosphate-binding fold (THDP-binding)"/>
    <property type="match status" value="1"/>
</dbReference>
<dbReference type="InterPro" id="IPR033412">
    <property type="entry name" value="PFOR_II"/>
</dbReference>
<evidence type="ECO:0000313" key="5">
    <source>
        <dbReference type="Proteomes" id="UP000439113"/>
    </source>
</evidence>
<dbReference type="FunFam" id="3.40.50.920:FF:000010">
    <property type="entry name" value="Pyruvate ferredoxin oxidoreductase, alpha subunit"/>
    <property type="match status" value="1"/>
</dbReference>
<dbReference type="FunFam" id="3.40.50.970:FF:000012">
    <property type="entry name" value="Pyruvate:ferredoxin (Flavodoxin) oxidoreductase"/>
    <property type="match status" value="1"/>
</dbReference>
<evidence type="ECO:0000259" key="3">
    <source>
        <dbReference type="Pfam" id="PF17147"/>
    </source>
</evidence>
<evidence type="ECO:0000256" key="1">
    <source>
        <dbReference type="ARBA" id="ARBA00023002"/>
    </source>
</evidence>
<dbReference type="CDD" id="cd07034">
    <property type="entry name" value="TPP_PYR_PFOR_IOR-alpha_like"/>
    <property type="match status" value="1"/>
</dbReference>
<evidence type="ECO:0000313" key="4">
    <source>
        <dbReference type="EMBL" id="MTV30551.1"/>
    </source>
</evidence>
<dbReference type="GO" id="GO:0016903">
    <property type="term" value="F:oxidoreductase activity, acting on the aldehyde or oxo group of donors"/>
    <property type="evidence" value="ECO:0007669"/>
    <property type="project" value="UniProtKB-ARBA"/>
</dbReference>
<dbReference type="Gene3D" id="3.40.50.970">
    <property type="match status" value="1"/>
</dbReference>
<protein>
    <submittedName>
        <fullName evidence="4">Pyruvate ferredoxin oxidoreductase</fullName>
    </submittedName>
</protein>
<keyword evidence="4" id="KW-0670">Pyruvate</keyword>
<dbReference type="PANTHER" id="PTHR32154:SF0">
    <property type="entry name" value="PYRUVATE-FLAVODOXIN OXIDOREDUCTASE-RELATED"/>
    <property type="match status" value="1"/>
</dbReference>
<organism evidence="4 5">
    <name type="scientific">Rhodoblastus acidophilus</name>
    <name type="common">Rhodopseudomonas acidophila</name>
    <dbReference type="NCBI Taxonomy" id="1074"/>
    <lineage>
        <taxon>Bacteria</taxon>
        <taxon>Pseudomonadati</taxon>
        <taxon>Pseudomonadota</taxon>
        <taxon>Alphaproteobacteria</taxon>
        <taxon>Hyphomicrobiales</taxon>
        <taxon>Rhodoblastaceae</taxon>
        <taxon>Rhodoblastus</taxon>
    </lineage>
</organism>
<keyword evidence="1" id="KW-0560">Oxidoreductase</keyword>
<feature type="domain" description="Pyruvate:ferredoxin oxidoreductase core" evidence="3">
    <location>
        <begin position="259"/>
        <end position="358"/>
    </location>
</feature>
<dbReference type="SUPFAM" id="SSF52922">
    <property type="entry name" value="TK C-terminal domain-like"/>
    <property type="match status" value="1"/>
</dbReference>
<dbReference type="GO" id="GO:0006979">
    <property type="term" value="P:response to oxidative stress"/>
    <property type="evidence" value="ECO:0007669"/>
    <property type="project" value="TreeGrafter"/>
</dbReference>
<proteinExistence type="predicted"/>
<accession>A0A6N8DN10</accession>
<sequence length="420" mass="45505">MLKQMEGSHAVAEAIALCRPEVICAYPITPQTHIVEGVGELVKSGALENCEFINVESEFAALSVAIGASAAGARAYTATASQGLLFMAEAVYNAAGLGLPIVMTLGNRAIGAPINIWNDHSDAMSMRDAGWMQLFAENNQEAVDLHIIAFRLAEELSMPVMVCVDGFILTHAFERVDIPEQAQVDAFLPPYDPVQVLDPDNPASIGAMVGPEAFTEVRFLAHYKQRQALRLIPALSDDFAKIFGRASGGLLRAYRTEDAETIVVAMGSVVGTIKDVVDELRDEGQKIGVVTLVSYRPFPVEALRDILKTAKHVVVVEKSISVGLGGPLADNTDGVLRNLENRPRLHSAIAGLGGRPITRASLKRLFHDAAHAPWEGPFFLDLNERVVGREIHRVRKVRRSGSTAENILRQLALASHLPQE</sequence>
<dbReference type="OrthoDB" id="9794954at2"/>
<gene>
    <name evidence="4" type="primary">porA</name>
    <name evidence="4" type="ORF">GJ654_06030</name>
</gene>
<dbReference type="Proteomes" id="UP000439113">
    <property type="component" value="Unassembled WGS sequence"/>
</dbReference>
<dbReference type="InterPro" id="IPR050722">
    <property type="entry name" value="Pyruvate:ferred/Flavod_OxRd"/>
</dbReference>
<comment type="caution">
    <text evidence="4">The sequence shown here is derived from an EMBL/GenBank/DDBJ whole genome shotgun (WGS) entry which is preliminary data.</text>
</comment>
<dbReference type="Pfam" id="PF17147">
    <property type="entry name" value="PFOR_II"/>
    <property type="match status" value="1"/>
</dbReference>
<dbReference type="AlphaFoldDB" id="A0A6N8DN10"/>
<dbReference type="InterPro" id="IPR009014">
    <property type="entry name" value="Transketo_C/PFOR_II"/>
</dbReference>
<dbReference type="InterPro" id="IPR029061">
    <property type="entry name" value="THDP-binding"/>
</dbReference>
<feature type="domain" description="Pyruvate flavodoxin/ferredoxin oxidoreductase pyrimidine binding" evidence="2">
    <location>
        <begin position="15"/>
        <end position="219"/>
    </location>
</feature>
<dbReference type="RefSeq" id="WP_155445223.1">
    <property type="nucleotide sequence ID" value="NZ_JAOQNR010000003.1"/>
</dbReference>
<dbReference type="Gene3D" id="3.40.50.920">
    <property type="match status" value="1"/>
</dbReference>
<dbReference type="PANTHER" id="PTHR32154">
    <property type="entry name" value="PYRUVATE-FLAVODOXIN OXIDOREDUCTASE-RELATED"/>
    <property type="match status" value="1"/>
</dbReference>
<evidence type="ECO:0000259" key="2">
    <source>
        <dbReference type="Pfam" id="PF01855"/>
    </source>
</evidence>
<reference evidence="4 5" key="1">
    <citation type="submission" date="2019-11" db="EMBL/GenBank/DDBJ databases">
        <title>Whole-genome sequence of a Rhodoblastus acidophilus DSM 142.</title>
        <authorList>
            <person name="Kyndt J.A."/>
            <person name="Meyer T.E."/>
        </authorList>
    </citation>
    <scope>NUCLEOTIDE SEQUENCE [LARGE SCALE GENOMIC DNA]</scope>
    <source>
        <strain evidence="4 5">DSM 142</strain>
    </source>
</reference>
<dbReference type="InterPro" id="IPR002880">
    <property type="entry name" value="Pyrv_Fd/Flavodoxin_OxRdtase_N"/>
</dbReference>
<dbReference type="EMBL" id="WNKS01000003">
    <property type="protein sequence ID" value="MTV30551.1"/>
    <property type="molecule type" value="Genomic_DNA"/>
</dbReference>
<dbReference type="GO" id="GO:0019752">
    <property type="term" value="P:carboxylic acid metabolic process"/>
    <property type="evidence" value="ECO:0007669"/>
    <property type="project" value="UniProtKB-ARBA"/>
</dbReference>
<dbReference type="Pfam" id="PF01855">
    <property type="entry name" value="POR_N"/>
    <property type="match status" value="1"/>
</dbReference>
<name>A0A6N8DN10_RHOAC</name>